<reference evidence="2" key="1">
    <citation type="submission" date="2018-04" db="EMBL/GenBank/DDBJ databases">
        <authorList>
            <person name="Go L.Y."/>
            <person name="Mitchell J.A."/>
        </authorList>
    </citation>
    <scope>NUCLEOTIDE SEQUENCE</scope>
    <source>
        <tissue evidence="2">Whole organism</tissue>
    </source>
</reference>
<dbReference type="EMBL" id="UFQT01000768">
    <property type="protein sequence ID" value="SSX27083.1"/>
    <property type="molecule type" value="Genomic_DNA"/>
</dbReference>
<dbReference type="Gene3D" id="3.30.450.30">
    <property type="entry name" value="Dynein light chain 2a, cytoplasmic"/>
    <property type="match status" value="1"/>
</dbReference>
<evidence type="ECO:0000256" key="1">
    <source>
        <dbReference type="ARBA" id="ARBA00005356"/>
    </source>
</evidence>
<dbReference type="VEuPathDB" id="VectorBase:CSON014155"/>
<dbReference type="PANTHER" id="PTHR13378:SF1">
    <property type="entry name" value="RAGULATOR COMPLEX PROTEIN LAMTOR3"/>
    <property type="match status" value="1"/>
</dbReference>
<protein>
    <submittedName>
        <fullName evidence="4">CSON008033 protein</fullName>
    </submittedName>
    <submittedName>
        <fullName evidence="2">CSON014155 protein</fullName>
    </submittedName>
</protein>
<comment type="similarity">
    <text evidence="1">Belongs to the LAMTOR3 family.</text>
</comment>
<dbReference type="EMBL" id="UFQT01003028">
    <property type="protein sequence ID" value="SSX34453.1"/>
    <property type="molecule type" value="Genomic_DNA"/>
</dbReference>
<dbReference type="EMBL" id="UFQS01000768">
    <property type="protein sequence ID" value="SSX06738.1"/>
    <property type="molecule type" value="Genomic_DNA"/>
</dbReference>
<dbReference type="GO" id="GO:0071230">
    <property type="term" value="P:cellular response to amino acid stimulus"/>
    <property type="evidence" value="ECO:0007669"/>
    <property type="project" value="TreeGrafter"/>
</dbReference>
<dbReference type="GO" id="GO:0071986">
    <property type="term" value="C:Ragulator complex"/>
    <property type="evidence" value="ECO:0007669"/>
    <property type="project" value="TreeGrafter"/>
</dbReference>
<proteinExistence type="inferred from homology"/>
<dbReference type="VEuPathDB" id="VectorBase:CSON008033"/>
<dbReference type="GO" id="GO:0032008">
    <property type="term" value="P:positive regulation of TOR signaling"/>
    <property type="evidence" value="ECO:0007669"/>
    <property type="project" value="TreeGrafter"/>
</dbReference>
<dbReference type="FunFam" id="3.30.450.30:FF:000003">
    <property type="entry name" value="ragulator complex protein LAMTOR3 homolog"/>
    <property type="match status" value="1"/>
</dbReference>
<evidence type="ECO:0000313" key="2">
    <source>
        <dbReference type="EMBL" id="SSX06738.1"/>
    </source>
</evidence>
<name>A0A336KRK2_CULSO</name>
<evidence type="ECO:0000313" key="4">
    <source>
        <dbReference type="EMBL" id="SSX34453.1"/>
    </source>
</evidence>
<dbReference type="SMART" id="SM01278">
    <property type="entry name" value="MAPKK1_Int"/>
    <property type="match status" value="1"/>
</dbReference>
<gene>
    <name evidence="2" type="primary">CSON014155</name>
    <name evidence="4" type="synonym">CSON008033</name>
</gene>
<organism evidence="2">
    <name type="scientific">Culicoides sonorensis</name>
    <name type="common">Biting midge</name>
    <dbReference type="NCBI Taxonomy" id="179676"/>
    <lineage>
        <taxon>Eukaryota</taxon>
        <taxon>Metazoa</taxon>
        <taxon>Ecdysozoa</taxon>
        <taxon>Arthropoda</taxon>
        <taxon>Hexapoda</taxon>
        <taxon>Insecta</taxon>
        <taxon>Pterygota</taxon>
        <taxon>Neoptera</taxon>
        <taxon>Endopterygota</taxon>
        <taxon>Diptera</taxon>
        <taxon>Nematocera</taxon>
        <taxon>Chironomoidea</taxon>
        <taxon>Ceratopogonidae</taxon>
        <taxon>Ceratopogoninae</taxon>
        <taxon>Culicoides</taxon>
        <taxon>Monoculicoides</taxon>
    </lineage>
</organism>
<accession>A0A336KRK2</accession>
<evidence type="ECO:0000313" key="3">
    <source>
        <dbReference type="EMBL" id="SSX27083.1"/>
    </source>
</evidence>
<dbReference type="SUPFAM" id="SSF103196">
    <property type="entry name" value="Roadblock/LC7 domain"/>
    <property type="match status" value="1"/>
</dbReference>
<dbReference type="PANTHER" id="PTHR13378">
    <property type="entry name" value="REGULATOR COMPLEX PROTEIN LAMTOR3"/>
    <property type="match status" value="1"/>
</dbReference>
<dbReference type="AlphaFoldDB" id="A0A336KRK2"/>
<reference evidence="3" key="2">
    <citation type="submission" date="2018-07" db="EMBL/GenBank/DDBJ databases">
        <authorList>
            <person name="Quirk P.G."/>
            <person name="Krulwich T.A."/>
        </authorList>
    </citation>
    <scope>NUCLEOTIDE SEQUENCE</scope>
</reference>
<dbReference type="Pfam" id="PF08923">
    <property type="entry name" value="MAPKK1_Int"/>
    <property type="match status" value="1"/>
</dbReference>
<sequence length="127" mass="14203">MSEDIKRYFNSLLHKVSGLYCILVTDREGVPLVKVANENAPDALMKKPSQLSIFTQCSDQAGKLHLGKNKSIICMYSNYQIIHLNKLPSLIVTFVGSENCNTGYILSLESQMDKYLDDLRVAVETSS</sequence>
<dbReference type="InterPro" id="IPR015019">
    <property type="entry name" value="LAMTOR3"/>
</dbReference>
<dbReference type="OMA" id="KSAIFCY"/>